<dbReference type="AlphaFoldDB" id="A0A7H0VAL1"/>
<evidence type="ECO:0000313" key="1">
    <source>
        <dbReference type="EMBL" id="QNR22759.1"/>
    </source>
</evidence>
<dbReference type="Proteomes" id="UP000516305">
    <property type="component" value="Chromosome"/>
</dbReference>
<protein>
    <submittedName>
        <fullName evidence="1">Uncharacterized protein</fullName>
    </submittedName>
</protein>
<reference evidence="1 2" key="1">
    <citation type="submission" date="2020-08" db="EMBL/GenBank/DDBJ databases">
        <title>Croceimicrobium hydrocarbonivorans gen. nov., sp. nov., a novel marine bacterium isolated from a bacterial consortium that degrades polyethylene terephthalate.</title>
        <authorList>
            <person name="Liu R."/>
        </authorList>
    </citation>
    <scope>NUCLEOTIDE SEQUENCE [LARGE SCALE GENOMIC DNA]</scope>
    <source>
        <strain evidence="1 2">A20-9</strain>
    </source>
</reference>
<name>A0A7H0VAL1_9FLAO</name>
<keyword evidence="2" id="KW-1185">Reference proteome</keyword>
<organism evidence="1 2">
    <name type="scientific">Croceimicrobium hydrocarbonivorans</name>
    <dbReference type="NCBI Taxonomy" id="2761580"/>
    <lineage>
        <taxon>Bacteria</taxon>
        <taxon>Pseudomonadati</taxon>
        <taxon>Bacteroidota</taxon>
        <taxon>Flavobacteriia</taxon>
        <taxon>Flavobacteriales</taxon>
        <taxon>Owenweeksiaceae</taxon>
        <taxon>Croceimicrobium</taxon>
    </lineage>
</organism>
<proteinExistence type="predicted"/>
<dbReference type="EMBL" id="CP060139">
    <property type="protein sequence ID" value="QNR22759.1"/>
    <property type="molecule type" value="Genomic_DNA"/>
</dbReference>
<dbReference type="RefSeq" id="WP_210757326.1">
    <property type="nucleotide sequence ID" value="NZ_CP060139.1"/>
</dbReference>
<gene>
    <name evidence="1" type="ORF">H4K34_10235</name>
</gene>
<evidence type="ECO:0000313" key="2">
    <source>
        <dbReference type="Proteomes" id="UP000516305"/>
    </source>
</evidence>
<sequence>MLRLISLVLLILPLCLNGQFSQKLFYTRENRLYERTRDSLELSFLRTEYSQHKSYPKELELPILVALGHFPELVHVDIQFCLNEAVDGLEAGPQTKTFKGLRRRRQYLVQIGSLYPDSIIARNDFLGVAYNAQIGAIGRELAKVAAFERGSGQSLSVKGKKADPVDKPALDLELVQHSLGYQLKDWLDHLKELQAKYGVEYQGLKKGELDSILQSRQTRHDSFVKAYWDGKMLSNRKVHCSVKGVRDYSVKANFLVLEVECESEVIDLLINDSIWVDSLKWPKGHQFEVHMYQLLGLHFIGGYRASQGTLWNNHHVLCWTNVNPEIESRDSDYYKYCPREEAPLWIMLERF</sequence>
<accession>A0A7H0VAL1</accession>
<dbReference type="KEGG" id="chyd:H4K34_10235"/>